<accession>A0ABR7E5M6</accession>
<evidence type="ECO:0000313" key="2">
    <source>
        <dbReference type="Proteomes" id="UP000644010"/>
    </source>
</evidence>
<organism evidence="1 2">
    <name type="scientific">Parabacteroides segnis</name>
    <dbReference type="NCBI Taxonomy" id="2763058"/>
    <lineage>
        <taxon>Bacteria</taxon>
        <taxon>Pseudomonadati</taxon>
        <taxon>Bacteroidota</taxon>
        <taxon>Bacteroidia</taxon>
        <taxon>Bacteroidales</taxon>
        <taxon>Tannerellaceae</taxon>
        <taxon>Parabacteroides</taxon>
    </lineage>
</organism>
<evidence type="ECO:0008006" key="3">
    <source>
        <dbReference type="Google" id="ProtNLM"/>
    </source>
</evidence>
<proteinExistence type="predicted"/>
<sequence length="73" mass="8175">MCKIFVSPKQENDTVCYFKNVVGDNIFMVADSPDGSKLRNIIAPFYTDKDGNNGSLFRKSSLTNGYFLLKTTV</sequence>
<dbReference type="EMBL" id="JACOOI010000025">
    <property type="protein sequence ID" value="MBC5645067.1"/>
    <property type="molecule type" value="Genomic_DNA"/>
</dbReference>
<name>A0ABR7E5M6_9BACT</name>
<keyword evidence="2" id="KW-1185">Reference proteome</keyword>
<dbReference type="RefSeq" id="WP_186960824.1">
    <property type="nucleotide sequence ID" value="NZ_JACOOI010000025.1"/>
</dbReference>
<evidence type="ECO:0000313" key="1">
    <source>
        <dbReference type="EMBL" id="MBC5645067.1"/>
    </source>
</evidence>
<gene>
    <name evidence="1" type="ORF">H8S77_19485</name>
</gene>
<reference evidence="1 2" key="1">
    <citation type="submission" date="2020-08" db="EMBL/GenBank/DDBJ databases">
        <title>Genome public.</title>
        <authorList>
            <person name="Liu C."/>
            <person name="Sun Q."/>
        </authorList>
    </citation>
    <scope>NUCLEOTIDE SEQUENCE [LARGE SCALE GENOMIC DNA]</scope>
    <source>
        <strain evidence="1 2">BX2</strain>
    </source>
</reference>
<protein>
    <recommendedName>
        <fullName evidence="3">6-bladed beta-propeller</fullName>
    </recommendedName>
</protein>
<comment type="caution">
    <text evidence="1">The sequence shown here is derived from an EMBL/GenBank/DDBJ whole genome shotgun (WGS) entry which is preliminary data.</text>
</comment>
<dbReference type="Proteomes" id="UP000644010">
    <property type="component" value="Unassembled WGS sequence"/>
</dbReference>